<evidence type="ECO:0000256" key="1">
    <source>
        <dbReference type="ARBA" id="ARBA00022679"/>
    </source>
</evidence>
<dbReference type="EMBL" id="CAFBLO010000092">
    <property type="protein sequence ID" value="CAB4873406.1"/>
    <property type="molecule type" value="Genomic_DNA"/>
</dbReference>
<dbReference type="PROSITE" id="PS01045">
    <property type="entry name" value="SQUALEN_PHYTOEN_SYN_2"/>
    <property type="match status" value="1"/>
</dbReference>
<dbReference type="GO" id="GO:0016765">
    <property type="term" value="F:transferase activity, transferring alkyl or aryl (other than methyl) groups"/>
    <property type="evidence" value="ECO:0007669"/>
    <property type="project" value="InterPro"/>
</dbReference>
<dbReference type="Gene3D" id="1.10.600.10">
    <property type="entry name" value="Farnesyl Diphosphate Synthase"/>
    <property type="match status" value="1"/>
</dbReference>
<protein>
    <submittedName>
        <fullName evidence="2">Unannotated protein</fullName>
    </submittedName>
</protein>
<dbReference type="InterPro" id="IPR008949">
    <property type="entry name" value="Isoprenoid_synthase_dom_sf"/>
</dbReference>
<proteinExistence type="predicted"/>
<evidence type="ECO:0000313" key="2">
    <source>
        <dbReference type="EMBL" id="CAB4873406.1"/>
    </source>
</evidence>
<gene>
    <name evidence="2" type="ORF">UFOPK3364_00873</name>
</gene>
<accession>A0A6J7DS33</accession>
<dbReference type="Pfam" id="PF00494">
    <property type="entry name" value="SQS_PSY"/>
    <property type="match status" value="1"/>
</dbReference>
<dbReference type="InterPro" id="IPR019845">
    <property type="entry name" value="Squalene/phytoene_synthase_CS"/>
</dbReference>
<name>A0A6J7DS33_9ZZZZ</name>
<dbReference type="AlphaFoldDB" id="A0A6J7DS33"/>
<dbReference type="GO" id="GO:0008299">
    <property type="term" value="P:isoprenoid biosynthetic process"/>
    <property type="evidence" value="ECO:0007669"/>
    <property type="project" value="UniProtKB-ARBA"/>
</dbReference>
<keyword evidence="1" id="KW-0808">Transferase</keyword>
<dbReference type="InterPro" id="IPR002060">
    <property type="entry name" value="Squ/phyt_synthse"/>
</dbReference>
<reference evidence="2" key="1">
    <citation type="submission" date="2020-05" db="EMBL/GenBank/DDBJ databases">
        <authorList>
            <person name="Chiriac C."/>
            <person name="Salcher M."/>
            <person name="Ghai R."/>
            <person name="Kavagutti S V."/>
        </authorList>
    </citation>
    <scope>NUCLEOTIDE SEQUENCE</scope>
</reference>
<dbReference type="SUPFAM" id="SSF48576">
    <property type="entry name" value="Terpenoid synthases"/>
    <property type="match status" value="1"/>
</dbReference>
<sequence length="203" mass="22477">METGYSTNLIVHAFALTARDVNIQKDIVEPFFTSMRMDLTDRVYTQESFDAYVYGSAEVVGLMCLAVFIRDDKPDTETARTLYAGARALGSAFQKVNFLRDLAADVDDLGRSYFPGITIAAFTEEDKHRLCDDISDDLDAAARTIPLLPRDAARAVGLAHGLFARLNSRIRSTPAETVKSTRIRVNDLEKILIAVRVIVRGGK</sequence>
<dbReference type="PANTHER" id="PTHR31480">
    <property type="entry name" value="BIFUNCTIONAL LYCOPENE CYCLASE/PHYTOENE SYNTHASE"/>
    <property type="match status" value="1"/>
</dbReference>
<organism evidence="2">
    <name type="scientific">freshwater metagenome</name>
    <dbReference type="NCBI Taxonomy" id="449393"/>
    <lineage>
        <taxon>unclassified sequences</taxon>
        <taxon>metagenomes</taxon>
        <taxon>ecological metagenomes</taxon>
    </lineage>
</organism>